<feature type="transmembrane region" description="Helical" evidence="2">
    <location>
        <begin position="45"/>
        <end position="67"/>
    </location>
</feature>
<dbReference type="RefSeq" id="XP_060368538.1">
    <property type="nucleotide sequence ID" value="XM_060501199.1"/>
</dbReference>
<dbReference type="PANTHER" id="PTHR37544:SF3">
    <property type="entry name" value="SPRAY"/>
    <property type="match status" value="1"/>
</dbReference>
<keyword evidence="2" id="KW-1133">Transmembrane helix</keyword>
<dbReference type="AlphaFoldDB" id="A0AAD8UVD1"/>
<protein>
    <submittedName>
        <fullName evidence="3">Uncharacterized protein</fullName>
    </submittedName>
</protein>
<evidence type="ECO:0000256" key="1">
    <source>
        <dbReference type="SAM" id="MobiDB-lite"/>
    </source>
</evidence>
<feature type="transmembrane region" description="Helical" evidence="2">
    <location>
        <begin position="87"/>
        <end position="108"/>
    </location>
</feature>
<dbReference type="PANTHER" id="PTHR37544">
    <property type="entry name" value="SPRAY-RELATED"/>
    <property type="match status" value="1"/>
</dbReference>
<name>A0AAD8UVD1_GLOAC</name>
<dbReference type="GeneID" id="85385098"/>
<reference evidence="3" key="1">
    <citation type="submission" date="2021-12" db="EMBL/GenBank/DDBJ databases">
        <title>Comparative genomics, transcriptomics and evolutionary studies reveal genomic signatures of adaptation to plant cell wall in hemibiotrophic fungi.</title>
        <authorList>
            <consortium name="DOE Joint Genome Institute"/>
            <person name="Baroncelli R."/>
            <person name="Diaz J.F."/>
            <person name="Benocci T."/>
            <person name="Peng M."/>
            <person name="Battaglia E."/>
            <person name="Haridas S."/>
            <person name="Andreopoulos W."/>
            <person name="Labutti K."/>
            <person name="Pangilinan J."/>
            <person name="Floch G.L."/>
            <person name="Makela M.R."/>
            <person name="Henrissat B."/>
            <person name="Grigoriev I.V."/>
            <person name="Crouch J.A."/>
            <person name="De Vries R.P."/>
            <person name="Sukno S.A."/>
            <person name="Thon M.R."/>
        </authorList>
    </citation>
    <scope>NUCLEOTIDE SEQUENCE</scope>
    <source>
        <strain evidence="3">CBS 112980</strain>
    </source>
</reference>
<dbReference type="Proteomes" id="UP001244207">
    <property type="component" value="Unassembled WGS sequence"/>
</dbReference>
<keyword evidence="4" id="KW-1185">Reference proteome</keyword>
<dbReference type="EMBL" id="JAHMHS010000017">
    <property type="protein sequence ID" value="KAK1728483.1"/>
    <property type="molecule type" value="Genomic_DNA"/>
</dbReference>
<dbReference type="InterPro" id="IPR021840">
    <property type="entry name" value="DUF3433"/>
</dbReference>
<proteinExistence type="predicted"/>
<dbReference type="Pfam" id="PF11915">
    <property type="entry name" value="DUF3433"/>
    <property type="match status" value="1"/>
</dbReference>
<accession>A0AAD8UVD1</accession>
<evidence type="ECO:0000313" key="3">
    <source>
        <dbReference type="EMBL" id="KAK1728483.1"/>
    </source>
</evidence>
<evidence type="ECO:0000313" key="4">
    <source>
        <dbReference type="Proteomes" id="UP001244207"/>
    </source>
</evidence>
<keyword evidence="2" id="KW-0812">Transmembrane</keyword>
<sequence>MLLNLFRMTPFILCARKQGATAGQTILRSYFPSPSFRDAWETKNWLLMLAYTIYYPSYSVIGFKSALLYESWDDTDIRLHVNDWACYTLIAFYSVIQLYLIIVFVYLWRHKTGLQWDPVSIADILVLFRHSNVLKYFEGSSIAQRQSMFENLEKIPMYLKYWKAENGKYWHGFGTDDIESEDISPNVRADSSNPIGEPGIAQSPVELRDLTQSGSSHPDQSPDASSHLSGDSKTSPVSMDTLALIRYNSAWAVANPMSVYCHFFLAFSLMILFTVGISITPSITPDRGYCWAPQNLSRNWANFLLDVILTTAVSFLSDFWAALSLFVVHTEPLARMARPSESGEPAKYTLLLNYTSSFLPIRIYNAFTNKHWKLVRIMFWELLQRLFPTLIGTSIIVYSRVNSDSLSSHSEGLPLHRRHRVLVLNQSASTS</sequence>
<feature type="transmembrane region" description="Helical" evidence="2">
    <location>
        <begin position="259"/>
        <end position="283"/>
    </location>
</feature>
<keyword evidence="2" id="KW-0472">Membrane</keyword>
<feature type="transmembrane region" description="Helical" evidence="2">
    <location>
        <begin position="303"/>
        <end position="328"/>
    </location>
</feature>
<gene>
    <name evidence="3" type="ORF">BDZ83DRAFT_129041</name>
</gene>
<feature type="region of interest" description="Disordered" evidence="1">
    <location>
        <begin position="210"/>
        <end position="235"/>
    </location>
</feature>
<organism evidence="3 4">
    <name type="scientific">Glomerella acutata</name>
    <name type="common">Colletotrichum acutatum</name>
    <dbReference type="NCBI Taxonomy" id="27357"/>
    <lineage>
        <taxon>Eukaryota</taxon>
        <taxon>Fungi</taxon>
        <taxon>Dikarya</taxon>
        <taxon>Ascomycota</taxon>
        <taxon>Pezizomycotina</taxon>
        <taxon>Sordariomycetes</taxon>
        <taxon>Hypocreomycetidae</taxon>
        <taxon>Glomerellales</taxon>
        <taxon>Glomerellaceae</taxon>
        <taxon>Colletotrichum</taxon>
        <taxon>Colletotrichum acutatum species complex</taxon>
    </lineage>
</organism>
<comment type="caution">
    <text evidence="3">The sequence shown here is derived from an EMBL/GenBank/DDBJ whole genome shotgun (WGS) entry which is preliminary data.</text>
</comment>
<evidence type="ECO:0000256" key="2">
    <source>
        <dbReference type="SAM" id="Phobius"/>
    </source>
</evidence>